<dbReference type="EMBL" id="QJJK01000001">
    <property type="protein sequence ID" value="PXW65102.1"/>
    <property type="molecule type" value="Genomic_DNA"/>
</dbReference>
<protein>
    <submittedName>
        <fullName evidence="1">Uncharacterized protein</fullName>
    </submittedName>
</protein>
<accession>A0A2V3UIB4</accession>
<comment type="caution">
    <text evidence="1">The sequence shown here is derived from an EMBL/GenBank/DDBJ whole genome shotgun (WGS) entry which is preliminary data.</text>
</comment>
<dbReference type="RefSeq" id="WP_170147037.1">
    <property type="nucleotide sequence ID" value="NZ_JAHBRY010000001.1"/>
</dbReference>
<organism evidence="1 2">
    <name type="scientific">Chelatococcus asaccharovorans</name>
    <dbReference type="NCBI Taxonomy" id="28210"/>
    <lineage>
        <taxon>Bacteria</taxon>
        <taxon>Pseudomonadati</taxon>
        <taxon>Pseudomonadota</taxon>
        <taxon>Alphaproteobacteria</taxon>
        <taxon>Hyphomicrobiales</taxon>
        <taxon>Chelatococcaceae</taxon>
        <taxon>Chelatococcus</taxon>
    </lineage>
</organism>
<proteinExistence type="predicted"/>
<dbReference type="Proteomes" id="UP000248021">
    <property type="component" value="Unassembled WGS sequence"/>
</dbReference>
<evidence type="ECO:0000313" key="2">
    <source>
        <dbReference type="Proteomes" id="UP000248021"/>
    </source>
</evidence>
<gene>
    <name evidence="1" type="ORF">C7450_101865</name>
</gene>
<dbReference type="AlphaFoldDB" id="A0A2V3UIB4"/>
<name>A0A2V3UIB4_9HYPH</name>
<keyword evidence="2" id="KW-1185">Reference proteome</keyword>
<reference evidence="1 2" key="1">
    <citation type="submission" date="2018-05" db="EMBL/GenBank/DDBJ databases">
        <title>Genomic Encyclopedia of Type Strains, Phase IV (KMG-IV): sequencing the most valuable type-strain genomes for metagenomic binning, comparative biology and taxonomic classification.</title>
        <authorList>
            <person name="Goeker M."/>
        </authorList>
    </citation>
    <scope>NUCLEOTIDE SEQUENCE [LARGE SCALE GENOMIC DNA]</scope>
    <source>
        <strain evidence="1 2">DSM 6462</strain>
    </source>
</reference>
<sequence length="137" mass="15244">MTQSLDDLEDNRVPERCICRIQLALDHYSLGQFPRGHLTIDLQVTQANVGDLALLEEAMAAHIAGPLVSGISKQSDRCIDMGKVMLRLRDLCLIRRDPPMDLGALVLQRLDDKQSCYALNIWYQSVRSNPNLGAIAA</sequence>
<evidence type="ECO:0000313" key="1">
    <source>
        <dbReference type="EMBL" id="PXW65102.1"/>
    </source>
</evidence>